<protein>
    <submittedName>
        <fullName evidence="1">Uncharacterized protein</fullName>
    </submittedName>
</protein>
<evidence type="ECO:0000313" key="2">
    <source>
        <dbReference type="Proteomes" id="UP000516428"/>
    </source>
</evidence>
<evidence type="ECO:0000313" key="1">
    <source>
        <dbReference type="EMBL" id="QNS03038.1"/>
    </source>
</evidence>
<reference evidence="1 2" key="1">
    <citation type="submission" date="2020-09" db="EMBL/GenBank/DDBJ databases">
        <title>A novel species.</title>
        <authorList>
            <person name="Gao J."/>
        </authorList>
    </citation>
    <scope>NUCLEOTIDE SEQUENCE [LARGE SCALE GENOMIC DNA]</scope>
    <source>
        <strain evidence="1 2">CRXT-Y-14</strain>
    </source>
</reference>
<dbReference type="Proteomes" id="UP000516428">
    <property type="component" value="Chromosome"/>
</dbReference>
<dbReference type="AlphaFoldDB" id="A0A7H1B2T3"/>
<dbReference type="RefSeq" id="WP_188335793.1">
    <property type="nucleotide sequence ID" value="NZ_CP061281.1"/>
</dbReference>
<dbReference type="EMBL" id="CP061281">
    <property type="protein sequence ID" value="QNS03038.1"/>
    <property type="molecule type" value="Genomic_DNA"/>
</dbReference>
<keyword evidence="2" id="KW-1185">Reference proteome</keyword>
<gene>
    <name evidence="1" type="ORF">IAG42_04965</name>
</gene>
<organism evidence="1 2">
    <name type="scientific">Streptomyces xanthii</name>
    <dbReference type="NCBI Taxonomy" id="2768069"/>
    <lineage>
        <taxon>Bacteria</taxon>
        <taxon>Bacillati</taxon>
        <taxon>Actinomycetota</taxon>
        <taxon>Actinomycetes</taxon>
        <taxon>Kitasatosporales</taxon>
        <taxon>Streptomycetaceae</taxon>
        <taxon>Streptomyces</taxon>
    </lineage>
</organism>
<proteinExistence type="predicted"/>
<dbReference type="KEGG" id="sxn:IAG42_04965"/>
<name>A0A7H1B2T3_9ACTN</name>
<accession>A0A7H1B2T3</accession>
<sequence>MQQLNGTARPEHRAHHAVTIGLNGFIKPAGDFAKRHDLITLGREDLKRWAHGTHLYDVVRAGGAP</sequence>